<evidence type="ECO:0008006" key="4">
    <source>
        <dbReference type="Google" id="ProtNLM"/>
    </source>
</evidence>
<accession>A0ABN2MXL8</accession>
<evidence type="ECO:0000313" key="2">
    <source>
        <dbReference type="EMBL" id="GAA1841282.1"/>
    </source>
</evidence>
<proteinExistence type="predicted"/>
<feature type="transmembrane region" description="Helical" evidence="1">
    <location>
        <begin position="61"/>
        <end position="82"/>
    </location>
</feature>
<keyword evidence="3" id="KW-1185">Reference proteome</keyword>
<protein>
    <recommendedName>
        <fullName evidence="4">DUF4131 domain-containing protein</fullName>
    </recommendedName>
</protein>
<dbReference type="Proteomes" id="UP001500449">
    <property type="component" value="Unassembled WGS sequence"/>
</dbReference>
<keyword evidence="1" id="KW-0812">Transmembrane</keyword>
<evidence type="ECO:0000313" key="3">
    <source>
        <dbReference type="Proteomes" id="UP001500449"/>
    </source>
</evidence>
<keyword evidence="1" id="KW-0472">Membrane</keyword>
<sequence length="190" mass="19728">MIRHPTLAVVTLVVAAVAAFAVVDPFHLLVAPWFAGITVGLGVVLLTVWIALAITRRLARALVAVAGGLVVLVWGAFTWASIVISPGLSVIREVPGPPGSRLRLAIVEVQTIAVDGPTYSVRLRAGSGLLTQDSPVWVGLSEGAAPRDVRFAGDTTVEVIGSGGCGYRSTVSPVTLAVDPVHRPLRLDGC</sequence>
<comment type="caution">
    <text evidence="2">The sequence shown here is derived from an EMBL/GenBank/DDBJ whole genome shotgun (WGS) entry which is preliminary data.</text>
</comment>
<gene>
    <name evidence="2" type="ORF">GCM10009836_20770</name>
</gene>
<organism evidence="2 3">
    <name type="scientific">Pseudonocardia ailaonensis</name>
    <dbReference type="NCBI Taxonomy" id="367279"/>
    <lineage>
        <taxon>Bacteria</taxon>
        <taxon>Bacillati</taxon>
        <taxon>Actinomycetota</taxon>
        <taxon>Actinomycetes</taxon>
        <taxon>Pseudonocardiales</taxon>
        <taxon>Pseudonocardiaceae</taxon>
        <taxon>Pseudonocardia</taxon>
    </lineage>
</organism>
<evidence type="ECO:0000256" key="1">
    <source>
        <dbReference type="SAM" id="Phobius"/>
    </source>
</evidence>
<dbReference type="EMBL" id="BAAAQK010000005">
    <property type="protein sequence ID" value="GAA1841282.1"/>
    <property type="molecule type" value="Genomic_DNA"/>
</dbReference>
<feature type="transmembrane region" description="Helical" evidence="1">
    <location>
        <begin position="31"/>
        <end position="54"/>
    </location>
</feature>
<reference evidence="2 3" key="1">
    <citation type="journal article" date="2019" name="Int. J. Syst. Evol. Microbiol.">
        <title>The Global Catalogue of Microorganisms (GCM) 10K type strain sequencing project: providing services to taxonomists for standard genome sequencing and annotation.</title>
        <authorList>
            <consortium name="The Broad Institute Genomics Platform"/>
            <consortium name="The Broad Institute Genome Sequencing Center for Infectious Disease"/>
            <person name="Wu L."/>
            <person name="Ma J."/>
        </authorList>
    </citation>
    <scope>NUCLEOTIDE SEQUENCE [LARGE SCALE GENOMIC DNA]</scope>
    <source>
        <strain evidence="2 3">JCM 16009</strain>
    </source>
</reference>
<keyword evidence="1" id="KW-1133">Transmembrane helix</keyword>
<dbReference type="RefSeq" id="WP_344414945.1">
    <property type="nucleotide sequence ID" value="NZ_BAAAQK010000005.1"/>
</dbReference>
<name>A0ABN2MXL8_9PSEU</name>